<dbReference type="GO" id="GO:0005634">
    <property type="term" value="C:nucleus"/>
    <property type="evidence" value="ECO:0007669"/>
    <property type="project" value="InterPro"/>
</dbReference>
<dbReference type="Gene3D" id="4.10.1100.10">
    <property type="entry name" value="Transcription factor, SBP-box domain"/>
    <property type="match status" value="1"/>
</dbReference>
<reference evidence="1" key="1">
    <citation type="submission" date="2019-09" db="EMBL/GenBank/DDBJ databases">
        <title>Draft genome information of white flower Hibiscus syriacus.</title>
        <authorList>
            <person name="Kim Y.-M."/>
        </authorList>
    </citation>
    <scope>NUCLEOTIDE SEQUENCE [LARGE SCALE GENOMIC DNA]</scope>
    <source>
        <strain evidence="1">YM2019G1</strain>
    </source>
</reference>
<sequence length="188" mass="20855">MEARLATEARSFYGMNPIDLWAVGKRIVEWDLNDWKYDGDLFITSSINQVFADGMGRQFFPLGYGIPGNSSNSSSSCFEEMNPETNKGKMELEKKRRVIVVEDDGANEEAGGLTLKLGSQGGHGYPISQSEMRAWGGASEKKNKLSRGSGNRAICQVKDCGADLSQTKNYNRRTKNSFSSFYGSTSFW</sequence>
<dbReference type="EMBL" id="VEPZ02001041">
    <property type="protein sequence ID" value="KAE8699144.1"/>
    <property type="molecule type" value="Genomic_DNA"/>
</dbReference>
<keyword evidence="2" id="KW-1185">Reference proteome</keyword>
<protein>
    <submittedName>
        <fullName evidence="1">Uncharacterized protein</fullName>
    </submittedName>
</protein>
<evidence type="ECO:0000313" key="1">
    <source>
        <dbReference type="EMBL" id="KAE8699144.1"/>
    </source>
</evidence>
<name>A0A6A3A4C8_HIBSY</name>
<evidence type="ECO:0000313" key="2">
    <source>
        <dbReference type="Proteomes" id="UP000436088"/>
    </source>
</evidence>
<dbReference type="SUPFAM" id="SSF103612">
    <property type="entry name" value="SBT domain"/>
    <property type="match status" value="1"/>
</dbReference>
<dbReference type="Proteomes" id="UP000436088">
    <property type="component" value="Unassembled WGS sequence"/>
</dbReference>
<dbReference type="GO" id="GO:0003677">
    <property type="term" value="F:DNA binding"/>
    <property type="evidence" value="ECO:0007669"/>
    <property type="project" value="InterPro"/>
</dbReference>
<comment type="caution">
    <text evidence="1">The sequence shown here is derived from an EMBL/GenBank/DDBJ whole genome shotgun (WGS) entry which is preliminary data.</text>
</comment>
<dbReference type="AlphaFoldDB" id="A0A6A3A4C8"/>
<proteinExistence type="predicted"/>
<accession>A0A6A3A4C8</accession>
<dbReference type="InterPro" id="IPR036893">
    <property type="entry name" value="SBP_sf"/>
</dbReference>
<gene>
    <name evidence="1" type="ORF">F3Y22_tig00110584pilonHSYRG00022</name>
</gene>
<organism evidence="1 2">
    <name type="scientific">Hibiscus syriacus</name>
    <name type="common">Rose of Sharon</name>
    <dbReference type="NCBI Taxonomy" id="106335"/>
    <lineage>
        <taxon>Eukaryota</taxon>
        <taxon>Viridiplantae</taxon>
        <taxon>Streptophyta</taxon>
        <taxon>Embryophyta</taxon>
        <taxon>Tracheophyta</taxon>
        <taxon>Spermatophyta</taxon>
        <taxon>Magnoliopsida</taxon>
        <taxon>eudicotyledons</taxon>
        <taxon>Gunneridae</taxon>
        <taxon>Pentapetalae</taxon>
        <taxon>rosids</taxon>
        <taxon>malvids</taxon>
        <taxon>Malvales</taxon>
        <taxon>Malvaceae</taxon>
        <taxon>Malvoideae</taxon>
        <taxon>Hibiscus</taxon>
    </lineage>
</organism>